<dbReference type="OrthoDB" id="941905at2"/>
<protein>
    <recommendedName>
        <fullName evidence="4">N-(5'-phosphoribosyl)anthranilate isomerase</fullName>
        <ecNumber evidence="3">5.3.1.24</ecNumber>
    </recommendedName>
</protein>
<evidence type="ECO:0000256" key="8">
    <source>
        <dbReference type="ARBA" id="ARBA00023235"/>
    </source>
</evidence>
<comment type="pathway">
    <text evidence="2">Amino-acid biosynthesis; L-tryptophan biosynthesis; L-tryptophan from chorismate: step 3/5.</text>
</comment>
<keyword evidence="5" id="KW-0028">Amino-acid biosynthesis</keyword>
<dbReference type="SUPFAM" id="SSF51366">
    <property type="entry name" value="Ribulose-phoshate binding barrel"/>
    <property type="match status" value="1"/>
</dbReference>
<dbReference type="UniPathway" id="UPA00035">
    <property type="reaction ID" value="UER00042"/>
</dbReference>
<dbReference type="PANTHER" id="PTHR42894:SF1">
    <property type="entry name" value="N-(5'-PHOSPHORIBOSYL)ANTHRANILATE ISOMERASE"/>
    <property type="match status" value="1"/>
</dbReference>
<evidence type="ECO:0000256" key="1">
    <source>
        <dbReference type="ARBA" id="ARBA00001164"/>
    </source>
</evidence>
<name>A0A3M9MQB2_9BACT</name>
<dbReference type="PANTHER" id="PTHR42894">
    <property type="entry name" value="N-(5'-PHOSPHORIBOSYL)ANTHRANILATE ISOMERASE"/>
    <property type="match status" value="1"/>
</dbReference>
<evidence type="ECO:0000256" key="6">
    <source>
        <dbReference type="ARBA" id="ARBA00022822"/>
    </source>
</evidence>
<evidence type="ECO:0000256" key="4">
    <source>
        <dbReference type="ARBA" id="ARBA00022272"/>
    </source>
</evidence>
<dbReference type="InterPro" id="IPR011060">
    <property type="entry name" value="RibuloseP-bd_barrel"/>
</dbReference>
<evidence type="ECO:0000256" key="2">
    <source>
        <dbReference type="ARBA" id="ARBA00004664"/>
    </source>
</evidence>
<dbReference type="Pfam" id="PF00697">
    <property type="entry name" value="PRAI"/>
    <property type="match status" value="1"/>
</dbReference>
<keyword evidence="6" id="KW-0822">Tryptophan biosynthesis</keyword>
<dbReference type="EMBL" id="RJJE01000017">
    <property type="protein sequence ID" value="RNI27700.1"/>
    <property type="molecule type" value="Genomic_DNA"/>
</dbReference>
<dbReference type="Gene3D" id="3.20.20.70">
    <property type="entry name" value="Aldolase class I"/>
    <property type="match status" value="1"/>
</dbReference>
<dbReference type="InterPro" id="IPR044643">
    <property type="entry name" value="TrpF_fam"/>
</dbReference>
<reference evidence="10 11" key="1">
    <citation type="submission" date="2018-11" db="EMBL/GenBank/DDBJ databases">
        <title>Rufibacter latericius sp. nov., isolated from water in Baiyang Lake.</title>
        <authorList>
            <person name="Yang Y."/>
        </authorList>
    </citation>
    <scope>NUCLEOTIDE SEQUENCE [LARGE SCALE GENOMIC DNA]</scope>
    <source>
        <strain evidence="10 11">MCC P1</strain>
    </source>
</reference>
<dbReference type="GO" id="GO:0004640">
    <property type="term" value="F:phosphoribosylanthranilate isomerase activity"/>
    <property type="evidence" value="ECO:0007669"/>
    <property type="project" value="UniProtKB-EC"/>
</dbReference>
<dbReference type="EC" id="5.3.1.24" evidence="3"/>
<evidence type="ECO:0000313" key="10">
    <source>
        <dbReference type="EMBL" id="RNI27700.1"/>
    </source>
</evidence>
<accession>A0A3M9MQB2</accession>
<evidence type="ECO:0000256" key="3">
    <source>
        <dbReference type="ARBA" id="ARBA00012572"/>
    </source>
</evidence>
<dbReference type="InterPro" id="IPR013785">
    <property type="entry name" value="Aldolase_TIM"/>
</dbReference>
<dbReference type="Proteomes" id="UP000271010">
    <property type="component" value="Unassembled WGS sequence"/>
</dbReference>
<dbReference type="AlphaFoldDB" id="A0A3M9MQB2"/>
<keyword evidence="8" id="KW-0413">Isomerase</keyword>
<evidence type="ECO:0000256" key="7">
    <source>
        <dbReference type="ARBA" id="ARBA00023141"/>
    </source>
</evidence>
<evidence type="ECO:0000256" key="5">
    <source>
        <dbReference type="ARBA" id="ARBA00022605"/>
    </source>
</evidence>
<sequence>MALNTIVLVNQITNLSDARYCAGMGVEMLGFSLQPGQPQHIDAAAFKEISGWVSGVKLVGEVDNLPVAELEELLLEYKVDMLQLNSLYFIEELDDLPLPIILRILIDKDTVEENIINTLELYQQHVEYFLIDSEDFTSIDETNRRFLRDISKRFPILLGFGLTKENTREALDKIQPAGIALKGGEEIRPGYKNFDELEEIFEQLED</sequence>
<dbReference type="GO" id="GO:0000162">
    <property type="term" value="P:L-tryptophan biosynthetic process"/>
    <property type="evidence" value="ECO:0007669"/>
    <property type="project" value="UniProtKB-UniPathway"/>
</dbReference>
<keyword evidence="11" id="KW-1185">Reference proteome</keyword>
<keyword evidence="7" id="KW-0057">Aromatic amino acid biosynthesis</keyword>
<proteinExistence type="predicted"/>
<organism evidence="10 11">
    <name type="scientific">Rufibacter immobilis</name>
    <dbReference type="NCBI Taxonomy" id="1348778"/>
    <lineage>
        <taxon>Bacteria</taxon>
        <taxon>Pseudomonadati</taxon>
        <taxon>Bacteroidota</taxon>
        <taxon>Cytophagia</taxon>
        <taxon>Cytophagales</taxon>
        <taxon>Hymenobacteraceae</taxon>
        <taxon>Rufibacter</taxon>
    </lineage>
</organism>
<evidence type="ECO:0000259" key="9">
    <source>
        <dbReference type="Pfam" id="PF00697"/>
    </source>
</evidence>
<dbReference type="InterPro" id="IPR001240">
    <property type="entry name" value="PRAI_dom"/>
</dbReference>
<gene>
    <name evidence="10" type="ORF">EFA69_16425</name>
</gene>
<comment type="catalytic activity">
    <reaction evidence="1">
        <text>N-(5-phospho-beta-D-ribosyl)anthranilate = 1-(2-carboxyphenylamino)-1-deoxy-D-ribulose 5-phosphate</text>
        <dbReference type="Rhea" id="RHEA:21540"/>
        <dbReference type="ChEBI" id="CHEBI:18277"/>
        <dbReference type="ChEBI" id="CHEBI:58613"/>
        <dbReference type="EC" id="5.3.1.24"/>
    </reaction>
</comment>
<evidence type="ECO:0000313" key="11">
    <source>
        <dbReference type="Proteomes" id="UP000271010"/>
    </source>
</evidence>
<comment type="caution">
    <text evidence="10">The sequence shown here is derived from an EMBL/GenBank/DDBJ whole genome shotgun (WGS) entry which is preliminary data.</text>
</comment>
<dbReference type="RefSeq" id="WP_123134166.1">
    <property type="nucleotide sequence ID" value="NZ_RJJE01000017.1"/>
</dbReference>
<feature type="domain" description="N-(5'phosphoribosyl) anthranilate isomerase (PRAI)" evidence="9">
    <location>
        <begin position="14"/>
        <end position="202"/>
    </location>
</feature>